<dbReference type="GO" id="GO:0003723">
    <property type="term" value="F:RNA binding"/>
    <property type="evidence" value="ECO:0007669"/>
    <property type="project" value="UniProtKB-KW"/>
</dbReference>
<dbReference type="InterPro" id="IPR002364">
    <property type="entry name" value="Quin_OxRdtase/zeta-crystal_CS"/>
</dbReference>
<dbReference type="Pfam" id="PF11578">
    <property type="entry name" value="DUF3237"/>
    <property type="match status" value="1"/>
</dbReference>
<sequence>MTPELRHCFSITIQVDKPIIVSRSPQTGKRQLIPIIGGSVSGQLRGHVLPGGVDSQIIEPDGTCRLSARYALQVAEGTVYVENNGIRRVPAQYHDQLFADDMRFFSDIPPEAIYFRTVPTFEVDAPALSWLTTSLFICAGGRTQDGVMLDFYQVADFHFLHITVIAVSPFFPSRQRSTMAPSFHSPESQTGAVMKAIAITQAAADGNNIPSLTEIDLPIPTAHGRDLLVAVKAISVNPVDTKVRAGFQGDTPRVLGWDAVGVVQSVGEEVTLFAPGDEVWYAGALGRAGSNSEYQLVDERLVAHKPRTLDNASAAALPLTAITAWELLFHRLGVEEGGNAGDTLLIVGAAGGVGSILTQLASKLTAMTVIGTASRPESQQWVREAGAHHVIDHSKPLADELARIGITSVTHVASLTNTEQHFNALINALAPQGKLALIDDPETLDVVPLKAKSLSLHWEFMFTRSMFETDDMIAQHQLLTRVAALIDNHTIKTTLGEHYGAITAANLQKAHRQLETGRAVGKIVLEGF</sequence>
<dbReference type="InterPro" id="IPR020915">
    <property type="entry name" value="UPF0311"/>
</dbReference>
<dbReference type="InterPro" id="IPR051603">
    <property type="entry name" value="Zinc-ADH_QOR/CCCR"/>
</dbReference>
<comment type="subcellular location">
    <subcellularLocation>
        <location evidence="1">Cytoplasm</location>
    </subcellularLocation>
</comment>
<evidence type="ECO:0000256" key="4">
    <source>
        <dbReference type="ARBA" id="ARBA00022857"/>
    </source>
</evidence>
<comment type="similarity">
    <text evidence="6">Belongs to the UPF0311 family.</text>
</comment>
<dbReference type="NCBIfam" id="TIGR02817">
    <property type="entry name" value="adh_fam_1"/>
    <property type="match status" value="1"/>
</dbReference>
<dbReference type="GO" id="GO:0016491">
    <property type="term" value="F:oxidoreductase activity"/>
    <property type="evidence" value="ECO:0007669"/>
    <property type="project" value="UniProtKB-KW"/>
</dbReference>
<proteinExistence type="inferred from homology"/>
<evidence type="ECO:0000256" key="1">
    <source>
        <dbReference type="ARBA" id="ARBA00004496"/>
    </source>
</evidence>
<dbReference type="GO" id="GO:0008270">
    <property type="term" value="F:zinc ion binding"/>
    <property type="evidence" value="ECO:0007669"/>
    <property type="project" value="InterPro"/>
</dbReference>
<evidence type="ECO:0000256" key="6">
    <source>
        <dbReference type="HAMAP-Rule" id="MF_00775"/>
    </source>
</evidence>
<dbReference type="InterPro" id="IPR014182">
    <property type="entry name" value="ADH_Zn_typ-1"/>
</dbReference>
<dbReference type="PROSITE" id="PS01162">
    <property type="entry name" value="QOR_ZETA_CRYSTAL"/>
    <property type="match status" value="1"/>
</dbReference>
<dbReference type="InterPro" id="IPR011032">
    <property type="entry name" value="GroES-like_sf"/>
</dbReference>
<organism evidence="9 10">
    <name type="scientific">Klebsiella pneumoniae</name>
    <dbReference type="NCBI Taxonomy" id="573"/>
    <lineage>
        <taxon>Bacteria</taxon>
        <taxon>Pseudomonadati</taxon>
        <taxon>Pseudomonadota</taxon>
        <taxon>Gammaproteobacteria</taxon>
        <taxon>Enterobacterales</taxon>
        <taxon>Enterobacteriaceae</taxon>
        <taxon>Klebsiella/Raoultella group</taxon>
        <taxon>Klebsiella</taxon>
        <taxon>Klebsiella pneumoniae complex</taxon>
    </lineage>
</organism>
<evidence type="ECO:0000256" key="2">
    <source>
        <dbReference type="ARBA" id="ARBA00011881"/>
    </source>
</evidence>
<comment type="similarity">
    <text evidence="7">Belongs to the zinc-containing alcohol dehydrogenase family. Quinone oxidoreductase subfamily.</text>
</comment>
<keyword evidence="7" id="KW-0862">Zinc</keyword>
<keyword evidence="7" id="KW-0479">Metal-binding</keyword>
<evidence type="ECO:0000256" key="5">
    <source>
        <dbReference type="ARBA" id="ARBA00022884"/>
    </source>
</evidence>
<dbReference type="SUPFAM" id="SSF50129">
    <property type="entry name" value="GroES-like"/>
    <property type="match status" value="1"/>
</dbReference>
<evidence type="ECO:0000256" key="7">
    <source>
        <dbReference type="RuleBase" id="RU364000"/>
    </source>
</evidence>
<dbReference type="Gene3D" id="2.40.160.20">
    <property type="match status" value="1"/>
</dbReference>
<name>A0A377UW11_KLEPN</name>
<evidence type="ECO:0000313" key="9">
    <source>
        <dbReference type="EMBL" id="STT00209.1"/>
    </source>
</evidence>
<keyword evidence="3" id="KW-0963">Cytoplasm</keyword>
<keyword evidence="5" id="KW-0694">RNA-binding</keyword>
<dbReference type="Gene3D" id="3.40.50.720">
    <property type="entry name" value="NAD(P)-binding Rossmann-like Domain"/>
    <property type="match status" value="1"/>
</dbReference>
<dbReference type="SMART" id="SM00829">
    <property type="entry name" value="PKS_ER"/>
    <property type="match status" value="1"/>
</dbReference>
<keyword evidence="7" id="KW-0560">Oxidoreductase</keyword>
<comment type="subunit">
    <text evidence="2">Homotetramer.</text>
</comment>
<dbReference type="InterPro" id="IPR036291">
    <property type="entry name" value="NAD(P)-bd_dom_sf"/>
</dbReference>
<dbReference type="CDD" id="cd08252">
    <property type="entry name" value="AL_MDR"/>
    <property type="match status" value="1"/>
</dbReference>
<dbReference type="Gene3D" id="3.90.180.10">
    <property type="entry name" value="Medium-chain alcohol dehydrogenases, catalytic domain"/>
    <property type="match status" value="1"/>
</dbReference>
<dbReference type="Proteomes" id="UP000255518">
    <property type="component" value="Unassembled WGS sequence"/>
</dbReference>
<dbReference type="Pfam" id="PF13602">
    <property type="entry name" value="ADH_zinc_N_2"/>
    <property type="match status" value="1"/>
</dbReference>
<dbReference type="SUPFAM" id="SSF51735">
    <property type="entry name" value="NAD(P)-binding Rossmann-fold domains"/>
    <property type="match status" value="1"/>
</dbReference>
<dbReference type="PANTHER" id="PTHR44154:SF1">
    <property type="entry name" value="QUINONE OXIDOREDUCTASE"/>
    <property type="match status" value="1"/>
</dbReference>
<dbReference type="InterPro" id="IPR020843">
    <property type="entry name" value="ER"/>
</dbReference>
<reference evidence="9 10" key="1">
    <citation type="submission" date="2018-06" db="EMBL/GenBank/DDBJ databases">
        <authorList>
            <consortium name="Pathogen Informatics"/>
            <person name="Doyle S."/>
        </authorList>
    </citation>
    <scope>NUCLEOTIDE SEQUENCE [LARGE SCALE GENOMIC DNA]</scope>
    <source>
        <strain evidence="9 10">NCTC13443</strain>
    </source>
</reference>
<evidence type="ECO:0000259" key="8">
    <source>
        <dbReference type="SMART" id="SM00829"/>
    </source>
</evidence>
<dbReference type="HAMAP" id="MF_00775">
    <property type="entry name" value="UPF0311"/>
    <property type="match status" value="1"/>
</dbReference>
<dbReference type="PANTHER" id="PTHR44154">
    <property type="entry name" value="QUINONE OXIDOREDUCTASE"/>
    <property type="match status" value="1"/>
</dbReference>
<dbReference type="Pfam" id="PF08240">
    <property type="entry name" value="ADH_N"/>
    <property type="match status" value="1"/>
</dbReference>
<gene>
    <name evidence="9" type="ORF">NCTC13443_00457</name>
</gene>
<dbReference type="GO" id="GO:0005737">
    <property type="term" value="C:cytoplasm"/>
    <property type="evidence" value="ECO:0007669"/>
    <property type="project" value="UniProtKB-SubCell"/>
</dbReference>
<feature type="domain" description="Enoyl reductase (ER)" evidence="8">
    <location>
        <begin position="207"/>
        <end position="525"/>
    </location>
</feature>
<evidence type="ECO:0000256" key="3">
    <source>
        <dbReference type="ARBA" id="ARBA00022490"/>
    </source>
</evidence>
<dbReference type="InterPro" id="IPR013154">
    <property type="entry name" value="ADH-like_N"/>
</dbReference>
<evidence type="ECO:0000313" key="10">
    <source>
        <dbReference type="Proteomes" id="UP000255518"/>
    </source>
</evidence>
<dbReference type="EMBL" id="UGKT01000001">
    <property type="protein sequence ID" value="STT00209.1"/>
    <property type="molecule type" value="Genomic_DNA"/>
</dbReference>
<protein>
    <recommendedName>
        <fullName evidence="6">UPF0311 protein NCTC13443_00457</fullName>
    </recommendedName>
</protein>
<dbReference type="AlphaFoldDB" id="A0A377UW11"/>
<accession>A0A377UW11</accession>
<keyword evidence="4" id="KW-0521">NADP</keyword>